<feature type="region of interest" description="Disordered" evidence="1">
    <location>
        <begin position="82"/>
        <end position="111"/>
    </location>
</feature>
<name>A0AAW1TN35_9CUCU</name>
<organism evidence="2 3">
    <name type="scientific">Henosepilachna vigintioctopunctata</name>
    <dbReference type="NCBI Taxonomy" id="420089"/>
    <lineage>
        <taxon>Eukaryota</taxon>
        <taxon>Metazoa</taxon>
        <taxon>Ecdysozoa</taxon>
        <taxon>Arthropoda</taxon>
        <taxon>Hexapoda</taxon>
        <taxon>Insecta</taxon>
        <taxon>Pterygota</taxon>
        <taxon>Neoptera</taxon>
        <taxon>Endopterygota</taxon>
        <taxon>Coleoptera</taxon>
        <taxon>Polyphaga</taxon>
        <taxon>Cucujiformia</taxon>
        <taxon>Coccinelloidea</taxon>
        <taxon>Coccinellidae</taxon>
        <taxon>Epilachninae</taxon>
        <taxon>Epilachnini</taxon>
        <taxon>Henosepilachna</taxon>
    </lineage>
</organism>
<evidence type="ECO:0000256" key="1">
    <source>
        <dbReference type="SAM" id="MobiDB-lite"/>
    </source>
</evidence>
<reference evidence="2 3" key="1">
    <citation type="submission" date="2023-03" db="EMBL/GenBank/DDBJ databases">
        <title>Genome insight into feeding habits of ladybird beetles.</title>
        <authorList>
            <person name="Li H.-S."/>
            <person name="Huang Y.-H."/>
            <person name="Pang H."/>
        </authorList>
    </citation>
    <scope>NUCLEOTIDE SEQUENCE [LARGE SCALE GENOMIC DNA]</scope>
    <source>
        <strain evidence="2">SYSU_2023b</strain>
        <tissue evidence="2">Whole body</tissue>
    </source>
</reference>
<sequence length="139" mass="16413">MFPLKEIYKIDIVKKRPVLSVGTPNIINLKSKVEGATRVKRCLFGKSNPEDTLRMLNEQREIDRRRFLERFGIDINKLEQMSGEKRKCQNPRILNETSTSHRQPQANRTVKRLKPDTCKKITDYYKLKKISIQEKENKP</sequence>
<evidence type="ECO:0000313" key="2">
    <source>
        <dbReference type="EMBL" id="KAK9872179.1"/>
    </source>
</evidence>
<gene>
    <name evidence="2" type="ORF">WA026_016232</name>
</gene>
<proteinExistence type="predicted"/>
<dbReference type="Gene3D" id="4.10.365.10">
    <property type="entry name" value="p27"/>
    <property type="match status" value="1"/>
</dbReference>
<protein>
    <submittedName>
        <fullName evidence="2">Uncharacterized protein</fullName>
    </submittedName>
</protein>
<dbReference type="InterPro" id="IPR044898">
    <property type="entry name" value="CDI_dom_sf"/>
</dbReference>
<dbReference type="EMBL" id="JARQZJ010000009">
    <property type="protein sequence ID" value="KAK9872179.1"/>
    <property type="molecule type" value="Genomic_DNA"/>
</dbReference>
<dbReference type="AlphaFoldDB" id="A0AAW1TN35"/>
<dbReference type="Proteomes" id="UP001431783">
    <property type="component" value="Unassembled WGS sequence"/>
</dbReference>
<feature type="compositionally biased region" description="Polar residues" evidence="1">
    <location>
        <begin position="95"/>
        <end position="108"/>
    </location>
</feature>
<comment type="caution">
    <text evidence="2">The sequence shown here is derived from an EMBL/GenBank/DDBJ whole genome shotgun (WGS) entry which is preliminary data.</text>
</comment>
<keyword evidence="3" id="KW-1185">Reference proteome</keyword>
<accession>A0AAW1TN35</accession>
<evidence type="ECO:0000313" key="3">
    <source>
        <dbReference type="Proteomes" id="UP001431783"/>
    </source>
</evidence>